<protein>
    <recommendedName>
        <fullName evidence="9">Protein translocase subunit SecE</fullName>
    </recommendedName>
</protein>
<dbReference type="GO" id="GO:0009306">
    <property type="term" value="P:protein secretion"/>
    <property type="evidence" value="ECO:0007669"/>
    <property type="project" value="UniProtKB-UniRule"/>
</dbReference>
<sequence length="71" mass="7899">MATQTQTKPPGGALGNYLVEVRKEMRKVNWPKRQELISNTVLTLVAALIAALFIFFADEVISTALRFIYGS</sequence>
<comment type="similarity">
    <text evidence="9">Belongs to the SecE/SEC61-gamma family.</text>
</comment>
<proteinExistence type="inferred from homology"/>
<dbReference type="PANTHER" id="PTHR33910">
    <property type="entry name" value="PROTEIN TRANSLOCASE SUBUNIT SECE"/>
    <property type="match status" value="1"/>
</dbReference>
<comment type="function">
    <text evidence="9">Essential subunit of the Sec protein translocation channel SecYEG. Clamps together the 2 halves of SecY. May contact the channel plug during translocation.</text>
</comment>
<keyword evidence="6 9" id="KW-1133">Transmembrane helix</keyword>
<evidence type="ECO:0000256" key="2">
    <source>
        <dbReference type="ARBA" id="ARBA00022448"/>
    </source>
</evidence>
<keyword evidence="4 9" id="KW-0812">Transmembrane</keyword>
<gene>
    <name evidence="9" type="primary">secE</name>
    <name evidence="10" type="ORF">BSZ37_10015</name>
</gene>
<dbReference type="GO" id="GO:0005886">
    <property type="term" value="C:plasma membrane"/>
    <property type="evidence" value="ECO:0007669"/>
    <property type="project" value="UniProtKB-SubCell"/>
</dbReference>
<dbReference type="InterPro" id="IPR038379">
    <property type="entry name" value="SecE_sf"/>
</dbReference>
<dbReference type="GO" id="GO:0006605">
    <property type="term" value="P:protein targeting"/>
    <property type="evidence" value="ECO:0007669"/>
    <property type="project" value="UniProtKB-UniRule"/>
</dbReference>
<dbReference type="NCBIfam" id="TIGR00964">
    <property type="entry name" value="secE_bact"/>
    <property type="match status" value="1"/>
</dbReference>
<dbReference type="HAMAP" id="MF_00422">
    <property type="entry name" value="SecE"/>
    <property type="match status" value="1"/>
</dbReference>
<dbReference type="AlphaFoldDB" id="A0A271IZV5"/>
<dbReference type="PANTHER" id="PTHR33910:SF1">
    <property type="entry name" value="PROTEIN TRANSLOCASE SUBUNIT SECE"/>
    <property type="match status" value="1"/>
</dbReference>
<evidence type="ECO:0000256" key="6">
    <source>
        <dbReference type="ARBA" id="ARBA00022989"/>
    </source>
</evidence>
<keyword evidence="8 9" id="KW-0472">Membrane</keyword>
<evidence type="ECO:0000313" key="11">
    <source>
        <dbReference type="Proteomes" id="UP000216339"/>
    </source>
</evidence>
<keyword evidence="11" id="KW-1185">Reference proteome</keyword>
<dbReference type="GO" id="GO:0008320">
    <property type="term" value="F:protein transmembrane transporter activity"/>
    <property type="evidence" value="ECO:0007669"/>
    <property type="project" value="UniProtKB-UniRule"/>
</dbReference>
<dbReference type="GO" id="GO:0043952">
    <property type="term" value="P:protein transport by the Sec complex"/>
    <property type="evidence" value="ECO:0007669"/>
    <property type="project" value="UniProtKB-UniRule"/>
</dbReference>
<comment type="subunit">
    <text evidence="9">Component of the Sec protein translocase complex. Heterotrimer consisting of SecY, SecE and SecG subunits. The heterotrimers can form oligomers, although 1 heterotrimer is thought to be able to translocate proteins. Interacts with the ribosome. Interacts with SecDF, and other proteins may be involved. Interacts with SecA.</text>
</comment>
<dbReference type="OrthoDB" id="9810735at2"/>
<evidence type="ECO:0000256" key="4">
    <source>
        <dbReference type="ARBA" id="ARBA00022692"/>
    </source>
</evidence>
<dbReference type="RefSeq" id="WP_095510409.1">
    <property type="nucleotide sequence ID" value="NZ_MQWD01000001.1"/>
</dbReference>
<evidence type="ECO:0000313" key="10">
    <source>
        <dbReference type="EMBL" id="PAP76743.1"/>
    </source>
</evidence>
<comment type="subcellular location">
    <subcellularLocation>
        <location evidence="9">Cell membrane</location>
        <topology evidence="9">Single-pass membrane protein</topology>
    </subcellularLocation>
    <subcellularLocation>
        <location evidence="1">Membrane</location>
    </subcellularLocation>
</comment>
<dbReference type="InterPro" id="IPR001901">
    <property type="entry name" value="Translocase_SecE/Sec61-g"/>
</dbReference>
<evidence type="ECO:0000256" key="5">
    <source>
        <dbReference type="ARBA" id="ARBA00022927"/>
    </source>
</evidence>
<name>A0A271IZV5_9BACT</name>
<dbReference type="Proteomes" id="UP000216339">
    <property type="component" value="Unassembled WGS sequence"/>
</dbReference>
<keyword evidence="5 9" id="KW-0653">Protein transport</keyword>
<keyword evidence="7 9" id="KW-0811">Translocation</keyword>
<organism evidence="10 11">
    <name type="scientific">Rubrivirga marina</name>
    <dbReference type="NCBI Taxonomy" id="1196024"/>
    <lineage>
        <taxon>Bacteria</taxon>
        <taxon>Pseudomonadati</taxon>
        <taxon>Rhodothermota</taxon>
        <taxon>Rhodothermia</taxon>
        <taxon>Rhodothermales</taxon>
        <taxon>Rubricoccaceae</taxon>
        <taxon>Rubrivirga</taxon>
    </lineage>
</organism>
<dbReference type="EMBL" id="MQWD01000001">
    <property type="protein sequence ID" value="PAP76743.1"/>
    <property type="molecule type" value="Genomic_DNA"/>
</dbReference>
<dbReference type="GO" id="GO:0065002">
    <property type="term" value="P:intracellular protein transmembrane transport"/>
    <property type="evidence" value="ECO:0007669"/>
    <property type="project" value="UniProtKB-UniRule"/>
</dbReference>
<dbReference type="InterPro" id="IPR005807">
    <property type="entry name" value="SecE_bac"/>
</dbReference>
<keyword evidence="2 9" id="KW-0813">Transport</keyword>
<comment type="caution">
    <text evidence="10">The sequence shown here is derived from an EMBL/GenBank/DDBJ whole genome shotgun (WGS) entry which is preliminary data.</text>
</comment>
<reference evidence="10 11" key="1">
    <citation type="submission" date="2016-11" db="EMBL/GenBank/DDBJ databases">
        <title>Study of marine rhodopsin-containing bacteria.</title>
        <authorList>
            <person name="Yoshizawa S."/>
            <person name="Kumagai Y."/>
            <person name="Kogure K."/>
        </authorList>
    </citation>
    <scope>NUCLEOTIDE SEQUENCE [LARGE SCALE GENOMIC DNA]</scope>
    <source>
        <strain evidence="10 11">SAORIC-28</strain>
    </source>
</reference>
<dbReference type="PROSITE" id="PS01067">
    <property type="entry name" value="SECE_SEC61G"/>
    <property type="match status" value="1"/>
</dbReference>
<dbReference type="Pfam" id="PF00584">
    <property type="entry name" value="SecE"/>
    <property type="match status" value="1"/>
</dbReference>
<dbReference type="Gene3D" id="1.20.5.1030">
    <property type="entry name" value="Preprotein translocase secy subunit"/>
    <property type="match status" value="1"/>
</dbReference>
<evidence type="ECO:0000256" key="3">
    <source>
        <dbReference type="ARBA" id="ARBA00022475"/>
    </source>
</evidence>
<evidence type="ECO:0000256" key="9">
    <source>
        <dbReference type="HAMAP-Rule" id="MF_00422"/>
    </source>
</evidence>
<evidence type="ECO:0000256" key="1">
    <source>
        <dbReference type="ARBA" id="ARBA00004370"/>
    </source>
</evidence>
<evidence type="ECO:0000256" key="7">
    <source>
        <dbReference type="ARBA" id="ARBA00023010"/>
    </source>
</evidence>
<accession>A0A271IZV5</accession>
<feature type="transmembrane region" description="Helical" evidence="9">
    <location>
        <begin position="36"/>
        <end position="57"/>
    </location>
</feature>
<keyword evidence="3 9" id="KW-1003">Cell membrane</keyword>
<evidence type="ECO:0000256" key="8">
    <source>
        <dbReference type="ARBA" id="ARBA00023136"/>
    </source>
</evidence>